<gene>
    <name evidence="2" type="ORF">D9615_000761</name>
    <name evidence="1" type="ORF">D9615_009271</name>
</gene>
<dbReference type="Proteomes" id="UP000565441">
    <property type="component" value="Unassembled WGS sequence"/>
</dbReference>
<accession>A0A8H5GW75</accession>
<keyword evidence="3" id="KW-1185">Reference proteome</keyword>
<dbReference type="EMBL" id="JAACJP010000043">
    <property type="protein sequence ID" value="KAF5372379.1"/>
    <property type="molecule type" value="Genomic_DNA"/>
</dbReference>
<evidence type="ECO:0000313" key="1">
    <source>
        <dbReference type="EMBL" id="KAF5372379.1"/>
    </source>
</evidence>
<evidence type="ECO:0000313" key="3">
    <source>
        <dbReference type="Proteomes" id="UP000565441"/>
    </source>
</evidence>
<evidence type="ECO:0000313" key="2">
    <source>
        <dbReference type="EMBL" id="KAF5388067.1"/>
    </source>
</evidence>
<name>A0A8H5GW75_9AGAR</name>
<comment type="caution">
    <text evidence="1">The sequence shown here is derived from an EMBL/GenBank/DDBJ whole genome shotgun (WGS) entry which is preliminary data.</text>
</comment>
<organism evidence="1 3">
    <name type="scientific">Tricholomella constricta</name>
    <dbReference type="NCBI Taxonomy" id="117010"/>
    <lineage>
        <taxon>Eukaryota</taxon>
        <taxon>Fungi</taxon>
        <taxon>Dikarya</taxon>
        <taxon>Basidiomycota</taxon>
        <taxon>Agaricomycotina</taxon>
        <taxon>Agaricomycetes</taxon>
        <taxon>Agaricomycetidae</taxon>
        <taxon>Agaricales</taxon>
        <taxon>Tricholomatineae</taxon>
        <taxon>Lyophyllaceae</taxon>
        <taxon>Tricholomella</taxon>
    </lineage>
</organism>
<dbReference type="EMBL" id="JAACJP010000001">
    <property type="protein sequence ID" value="KAF5388067.1"/>
    <property type="molecule type" value="Genomic_DNA"/>
</dbReference>
<sequence>MINIQIKYMLNHYIGMYLIYLPSLTQTYLGGHAMSGPLFLADLFPAMFTIS</sequence>
<protein>
    <submittedName>
        <fullName evidence="1">Uncharacterized protein</fullName>
    </submittedName>
</protein>
<proteinExistence type="predicted"/>
<reference evidence="1 3" key="1">
    <citation type="journal article" date="2020" name="ISME J.">
        <title>Uncovering the hidden diversity of litter-decomposition mechanisms in mushroom-forming fungi.</title>
        <authorList>
            <person name="Floudas D."/>
            <person name="Bentzer J."/>
            <person name="Ahren D."/>
            <person name="Johansson T."/>
            <person name="Persson P."/>
            <person name="Tunlid A."/>
        </authorList>
    </citation>
    <scope>NUCLEOTIDE SEQUENCE [LARGE SCALE GENOMIC DNA]</scope>
    <source>
        <strain evidence="1 3">CBS 661.87</strain>
    </source>
</reference>
<dbReference type="AlphaFoldDB" id="A0A8H5GW75"/>